<keyword evidence="1" id="KW-0479">Metal-binding</keyword>
<feature type="region of interest" description="Disordered" evidence="6">
    <location>
        <begin position="111"/>
        <end position="131"/>
    </location>
</feature>
<dbReference type="InterPro" id="IPR001138">
    <property type="entry name" value="Zn2Cys6_DnaBD"/>
</dbReference>
<evidence type="ECO:0000256" key="1">
    <source>
        <dbReference type="ARBA" id="ARBA00022723"/>
    </source>
</evidence>
<dbReference type="InterPro" id="IPR036864">
    <property type="entry name" value="Zn2-C6_fun-type_DNA-bd_sf"/>
</dbReference>
<protein>
    <recommendedName>
        <fullName evidence="8">Zn(2)-C6 fungal-type domain-containing protein</fullName>
    </recommendedName>
</protein>
<dbReference type="GO" id="GO:0006351">
    <property type="term" value="P:DNA-templated transcription"/>
    <property type="evidence" value="ECO:0007669"/>
    <property type="project" value="InterPro"/>
</dbReference>
<dbReference type="GO" id="GO:0008270">
    <property type="term" value="F:zinc ion binding"/>
    <property type="evidence" value="ECO:0007669"/>
    <property type="project" value="InterPro"/>
</dbReference>
<dbReference type="CDD" id="cd12148">
    <property type="entry name" value="fungal_TF_MHR"/>
    <property type="match status" value="1"/>
</dbReference>
<feature type="domain" description="Zn(2)-C6 fungal-type" evidence="8">
    <location>
        <begin position="20"/>
        <end position="50"/>
    </location>
</feature>
<dbReference type="Pfam" id="PF04082">
    <property type="entry name" value="Fungal_trans"/>
    <property type="match status" value="1"/>
</dbReference>
<evidence type="ECO:0000256" key="5">
    <source>
        <dbReference type="ARBA" id="ARBA00023242"/>
    </source>
</evidence>
<evidence type="ECO:0000256" key="3">
    <source>
        <dbReference type="ARBA" id="ARBA00023125"/>
    </source>
</evidence>
<keyword evidence="3" id="KW-0238">DNA-binding</keyword>
<evidence type="ECO:0000259" key="8">
    <source>
        <dbReference type="PROSITE" id="PS50048"/>
    </source>
</evidence>
<evidence type="ECO:0000313" key="9">
    <source>
        <dbReference type="EMBL" id="KAF2242275.1"/>
    </source>
</evidence>
<dbReference type="SMART" id="SM00906">
    <property type="entry name" value="Fungal_trans"/>
    <property type="match status" value="1"/>
</dbReference>
<evidence type="ECO:0000256" key="2">
    <source>
        <dbReference type="ARBA" id="ARBA00023015"/>
    </source>
</evidence>
<keyword evidence="7" id="KW-1133">Transmembrane helix</keyword>
<keyword evidence="7" id="KW-0472">Membrane</keyword>
<keyword evidence="4" id="KW-0804">Transcription</keyword>
<evidence type="ECO:0000313" key="10">
    <source>
        <dbReference type="Proteomes" id="UP000800094"/>
    </source>
</evidence>
<dbReference type="AlphaFoldDB" id="A0A6A6HVS2"/>
<dbReference type="SUPFAM" id="SSF57701">
    <property type="entry name" value="Zn2/Cys6 DNA-binding domain"/>
    <property type="match status" value="1"/>
</dbReference>
<proteinExistence type="predicted"/>
<keyword evidence="7" id="KW-0812">Transmembrane</keyword>
<keyword evidence="2" id="KW-0805">Transcription regulation</keyword>
<dbReference type="GO" id="GO:0005634">
    <property type="term" value="C:nucleus"/>
    <property type="evidence" value="ECO:0007669"/>
    <property type="project" value="TreeGrafter"/>
</dbReference>
<dbReference type="OrthoDB" id="3364175at2759"/>
<gene>
    <name evidence="9" type="ORF">BU26DRAFT_610177</name>
</gene>
<dbReference type="EMBL" id="ML987208">
    <property type="protein sequence ID" value="KAF2242275.1"/>
    <property type="molecule type" value="Genomic_DNA"/>
</dbReference>
<sequence length="734" mass="81615">MSSADAADARPAKRNRITVACTWCRQRKSRCDGTRPKCSTCSYHGYDCVYSDTPSLTKTSVSKELLEALDSRLATLESSVAGLNSRLTRVEGSKDDVTVTTASAHQSRFTLSPNPLDSDADEGTTVEAHDSTDGIGSIVFTEEENSGFFGPSSNIAFIRQIVRTTTATLRPAVSAASPVSPGNAPLQSHMLHVSRPPSPAPSRFNLSENISIGTEPFVLPQERETLPLIQIFFNTTGVLFPYIDKDGFLQAYHQLNSTNIRTVRRSWLGLLNMVLAMSTSTSHGSTLTASERAVKSNIFFRRASALREKQIRHGTSLETVQLLLLMSQYLQGTERSIETWNVHGLAVKAAYQLGLHSPNALKKYPPLEQEIRKRTWFGCVLLDRTLSMTLGRPPSIPDNFIKLDLPCALASLLPSRPDPIQDPTAEHSVQFYTATITLYAIMGQVVDVLYGNNLGCEVPDNVFDIASHLLQFEQKFLAWQRSLPATLVLVEPDILRSETINQEALRYRFILTMRFLNLRILTHRPLLCKFLEYLGTSKSTSQQLAMLGQVGANSVRICVQSALMIIKLMQGILSPPDPPRHLLGAWWFSLYYVFNAALVIYSTLLVQHQAKVHNQTLVLHDLDLSTDCLRQAIECLSLLFRGNRMTEKCVRYTSSLAYLLSLIYDPDGSQEMNSAMKPSTNSLGAPSMQRPSDEAHPHDLFDFLDSDDLHMGMNLDDFFGADSSFMTSHKDPDL</sequence>
<dbReference type="PROSITE" id="PS00463">
    <property type="entry name" value="ZN2_CY6_FUNGAL_1"/>
    <property type="match status" value="1"/>
</dbReference>
<accession>A0A6A6HVS2</accession>
<dbReference type="GeneID" id="54589305"/>
<reference evidence="9" key="1">
    <citation type="journal article" date="2020" name="Stud. Mycol.">
        <title>101 Dothideomycetes genomes: a test case for predicting lifestyles and emergence of pathogens.</title>
        <authorList>
            <person name="Haridas S."/>
            <person name="Albert R."/>
            <person name="Binder M."/>
            <person name="Bloem J."/>
            <person name="Labutti K."/>
            <person name="Salamov A."/>
            <person name="Andreopoulos B."/>
            <person name="Baker S."/>
            <person name="Barry K."/>
            <person name="Bills G."/>
            <person name="Bluhm B."/>
            <person name="Cannon C."/>
            <person name="Castanera R."/>
            <person name="Culley D."/>
            <person name="Daum C."/>
            <person name="Ezra D."/>
            <person name="Gonzalez J."/>
            <person name="Henrissat B."/>
            <person name="Kuo A."/>
            <person name="Liang C."/>
            <person name="Lipzen A."/>
            <person name="Lutzoni F."/>
            <person name="Magnuson J."/>
            <person name="Mondo S."/>
            <person name="Nolan M."/>
            <person name="Ohm R."/>
            <person name="Pangilinan J."/>
            <person name="Park H.-J."/>
            <person name="Ramirez L."/>
            <person name="Alfaro M."/>
            <person name="Sun H."/>
            <person name="Tritt A."/>
            <person name="Yoshinaga Y."/>
            <person name="Zwiers L.-H."/>
            <person name="Turgeon B."/>
            <person name="Goodwin S."/>
            <person name="Spatafora J."/>
            <person name="Crous P."/>
            <person name="Grigoriev I."/>
        </authorList>
    </citation>
    <scope>NUCLEOTIDE SEQUENCE</scope>
    <source>
        <strain evidence="9">CBS 122368</strain>
    </source>
</reference>
<dbReference type="Pfam" id="PF00172">
    <property type="entry name" value="Zn_clus"/>
    <property type="match status" value="1"/>
</dbReference>
<dbReference type="GO" id="GO:0000435">
    <property type="term" value="P:positive regulation of transcription from RNA polymerase II promoter by galactose"/>
    <property type="evidence" value="ECO:0007669"/>
    <property type="project" value="TreeGrafter"/>
</dbReference>
<dbReference type="Gene3D" id="4.10.240.10">
    <property type="entry name" value="Zn(2)-C6 fungal-type DNA-binding domain"/>
    <property type="match status" value="1"/>
</dbReference>
<organism evidence="9 10">
    <name type="scientific">Trematosphaeria pertusa</name>
    <dbReference type="NCBI Taxonomy" id="390896"/>
    <lineage>
        <taxon>Eukaryota</taxon>
        <taxon>Fungi</taxon>
        <taxon>Dikarya</taxon>
        <taxon>Ascomycota</taxon>
        <taxon>Pezizomycotina</taxon>
        <taxon>Dothideomycetes</taxon>
        <taxon>Pleosporomycetidae</taxon>
        <taxon>Pleosporales</taxon>
        <taxon>Massarineae</taxon>
        <taxon>Trematosphaeriaceae</taxon>
        <taxon>Trematosphaeria</taxon>
    </lineage>
</organism>
<dbReference type="PANTHER" id="PTHR47424:SF3">
    <property type="entry name" value="REGULATORY PROTEIN GAL4"/>
    <property type="match status" value="1"/>
</dbReference>
<dbReference type="GO" id="GO:0000978">
    <property type="term" value="F:RNA polymerase II cis-regulatory region sequence-specific DNA binding"/>
    <property type="evidence" value="ECO:0007669"/>
    <property type="project" value="TreeGrafter"/>
</dbReference>
<feature type="compositionally biased region" description="Polar residues" evidence="6">
    <location>
        <begin position="671"/>
        <end position="684"/>
    </location>
</feature>
<keyword evidence="10" id="KW-1185">Reference proteome</keyword>
<keyword evidence="5" id="KW-0539">Nucleus</keyword>
<evidence type="ECO:0000256" key="6">
    <source>
        <dbReference type="SAM" id="MobiDB-lite"/>
    </source>
</evidence>
<dbReference type="Proteomes" id="UP000800094">
    <property type="component" value="Unassembled WGS sequence"/>
</dbReference>
<dbReference type="InterPro" id="IPR051127">
    <property type="entry name" value="Fungal_SecMet_Regulators"/>
</dbReference>
<dbReference type="PROSITE" id="PS50048">
    <property type="entry name" value="ZN2_CY6_FUNGAL_2"/>
    <property type="match status" value="1"/>
</dbReference>
<feature type="region of interest" description="Disordered" evidence="6">
    <location>
        <begin position="671"/>
        <end position="693"/>
    </location>
</feature>
<feature type="transmembrane region" description="Helical" evidence="7">
    <location>
        <begin position="585"/>
        <end position="606"/>
    </location>
</feature>
<name>A0A6A6HVS2_9PLEO</name>
<dbReference type="RefSeq" id="XP_033677279.1">
    <property type="nucleotide sequence ID" value="XM_033835975.1"/>
</dbReference>
<evidence type="ECO:0000256" key="4">
    <source>
        <dbReference type="ARBA" id="ARBA00023163"/>
    </source>
</evidence>
<dbReference type="CDD" id="cd00067">
    <property type="entry name" value="GAL4"/>
    <property type="match status" value="1"/>
</dbReference>
<dbReference type="InterPro" id="IPR007219">
    <property type="entry name" value="XnlR_reg_dom"/>
</dbReference>
<evidence type="ECO:0000256" key="7">
    <source>
        <dbReference type="SAM" id="Phobius"/>
    </source>
</evidence>
<dbReference type="PANTHER" id="PTHR47424">
    <property type="entry name" value="REGULATORY PROTEIN GAL4"/>
    <property type="match status" value="1"/>
</dbReference>
<dbReference type="SMART" id="SM00066">
    <property type="entry name" value="GAL4"/>
    <property type="match status" value="1"/>
</dbReference>
<dbReference type="GO" id="GO:0000981">
    <property type="term" value="F:DNA-binding transcription factor activity, RNA polymerase II-specific"/>
    <property type="evidence" value="ECO:0007669"/>
    <property type="project" value="InterPro"/>
</dbReference>